<dbReference type="InterPro" id="IPR028082">
    <property type="entry name" value="Peripla_BP_I"/>
</dbReference>
<evidence type="ECO:0000313" key="2">
    <source>
        <dbReference type="EMBL" id="ATF63074.1"/>
    </source>
</evidence>
<dbReference type="AlphaFoldDB" id="A0A291DF87"/>
<accession>A0A291DF87</accession>
<dbReference type="SUPFAM" id="SSF53822">
    <property type="entry name" value="Periplasmic binding protein-like I"/>
    <property type="match status" value="1"/>
</dbReference>
<evidence type="ECO:0000313" key="3">
    <source>
        <dbReference type="Proteomes" id="UP000218628"/>
    </source>
</evidence>
<dbReference type="Gene3D" id="3.40.50.2300">
    <property type="match status" value="2"/>
</dbReference>
<gene>
    <name evidence="2" type="ORF">CO690_05025</name>
</gene>
<organism evidence="2 3">
    <name type="scientific">Rothia mucilaginosa</name>
    <dbReference type="NCBI Taxonomy" id="43675"/>
    <lineage>
        <taxon>Bacteria</taxon>
        <taxon>Bacillati</taxon>
        <taxon>Actinomycetota</taxon>
        <taxon>Actinomycetes</taxon>
        <taxon>Micrococcales</taxon>
        <taxon>Micrococcaceae</taxon>
        <taxon>Rothia</taxon>
    </lineage>
</organism>
<keyword evidence="1" id="KW-0472">Membrane</keyword>
<keyword evidence="1" id="KW-0812">Transmembrane</keyword>
<sequence length="474" mass="49850">MGFSPHLGSDSGPHRRESRRLTQRTVVWCVSLCVLFSLAVVGIWYGVRAVTPQPLPLGTGTNPASAVTVQQAISLPASGREPVIGVVATFGDDAEGSAWRLNAQGARVAQYRLALGNSSVKVLYANDKGTEQGAREAVEKLSSEGALGIVLASRGEHLRGATAAAKERNVAVIEAYDRVDAGDGVWSFALDPEREKQVYTTAIRSLAGASSAGSSQQLDGVRTILLDAGEGSAPDLPYTNRVQVSADEDGMKDALKELTRLLGDKSSGSSPVLILTGSASTQAKVLRSLQRAGITSPVIAGEEALTEPFMRLLLENGGSLTDNIRVVGRVQARAAALSADDAGRASSAFVSTVERMKNDSSLKDLSGEQSFSKSAAWADAPSHNALLAFAYATSQVREYTPEAVRRVLGTLRLDAKDSTVAYPLDFSSSYAAGGQVGLLYPTAEASMIQGGSSSTDAVNPPVWMLRTFTSESRD</sequence>
<feature type="transmembrane region" description="Helical" evidence="1">
    <location>
        <begin position="25"/>
        <end position="47"/>
    </location>
</feature>
<evidence type="ECO:0000256" key="1">
    <source>
        <dbReference type="SAM" id="Phobius"/>
    </source>
</evidence>
<proteinExistence type="predicted"/>
<dbReference type="Proteomes" id="UP000218628">
    <property type="component" value="Chromosome"/>
</dbReference>
<protein>
    <submittedName>
        <fullName evidence="2">Molecular chaperone Hsp90</fullName>
    </submittedName>
</protein>
<keyword evidence="1" id="KW-1133">Transmembrane helix</keyword>
<reference evidence="3" key="1">
    <citation type="submission" date="2017-09" db="EMBL/GenBank/DDBJ databases">
        <title>FDA dAtabase for Regulatory Grade micrObial Sequences (FDA-ARGOS): Supporting development and validation of Infectious Disease Dx tests.</title>
        <authorList>
            <person name="Minogue T."/>
            <person name="Wolcott M."/>
            <person name="Wasieloski L."/>
            <person name="Aguilar W."/>
            <person name="Moore D."/>
            <person name="Tallon L."/>
            <person name="Sadzewicz L."/>
            <person name="Ott S."/>
            <person name="Zhao X."/>
            <person name="Nagaraj S."/>
            <person name="Vavikolanu K."/>
            <person name="Aluvathingal J."/>
            <person name="Nadendla S."/>
            <person name="Sichtig H."/>
        </authorList>
    </citation>
    <scope>NUCLEOTIDE SEQUENCE [LARGE SCALE GENOMIC DNA]</scope>
    <source>
        <strain evidence="3">FDAARGOS_369</strain>
    </source>
</reference>
<dbReference type="EMBL" id="CP023510">
    <property type="protein sequence ID" value="ATF63074.1"/>
    <property type="molecule type" value="Genomic_DNA"/>
</dbReference>
<name>A0A291DF87_9MICC</name>